<accession>A0ABM2Z8P8</accession>
<keyword evidence="5 13" id="KW-0812">Transmembrane</keyword>
<dbReference type="SUPFAM" id="SSF52058">
    <property type="entry name" value="L domain-like"/>
    <property type="match status" value="2"/>
</dbReference>
<dbReference type="InterPro" id="IPR001611">
    <property type="entry name" value="Leu-rich_rpt"/>
</dbReference>
<feature type="domain" description="Disease resistance R13L4/SHOC-2-like LRR" evidence="15">
    <location>
        <begin position="327"/>
        <end position="536"/>
    </location>
</feature>
<dbReference type="InterPro" id="IPR003591">
    <property type="entry name" value="Leu-rich_rpt_typical-subtyp"/>
</dbReference>
<dbReference type="Pfam" id="PF13855">
    <property type="entry name" value="LRR_8"/>
    <property type="match status" value="1"/>
</dbReference>
<dbReference type="SMART" id="SM00365">
    <property type="entry name" value="LRR_SD22"/>
    <property type="match status" value="7"/>
</dbReference>
<evidence type="ECO:0000256" key="5">
    <source>
        <dbReference type="ARBA" id="ARBA00022692"/>
    </source>
</evidence>
<evidence type="ECO:0000256" key="6">
    <source>
        <dbReference type="ARBA" id="ARBA00022729"/>
    </source>
</evidence>
<dbReference type="InterPro" id="IPR012337">
    <property type="entry name" value="RNaseH-like_sf"/>
</dbReference>
<reference evidence="16" key="1">
    <citation type="journal article" date="2020" name="Nat. Genet.">
        <title>Genomic diversifications of five Gossypium allopolyploid species and their impact on cotton improvement.</title>
        <authorList>
            <person name="Chen Z.J."/>
            <person name="Sreedasyam A."/>
            <person name="Ando A."/>
            <person name="Song Q."/>
            <person name="De Santiago L.M."/>
            <person name="Hulse-Kemp A.M."/>
            <person name="Ding M."/>
            <person name="Ye W."/>
            <person name="Kirkbride R.C."/>
            <person name="Jenkins J."/>
            <person name="Plott C."/>
            <person name="Lovell J."/>
            <person name="Lin Y.M."/>
            <person name="Vaughn R."/>
            <person name="Liu B."/>
            <person name="Simpson S."/>
            <person name="Scheffler B.E."/>
            <person name="Wen L."/>
            <person name="Saski C.A."/>
            <person name="Grover C.E."/>
            <person name="Hu G."/>
            <person name="Conover J.L."/>
            <person name="Carlson J.W."/>
            <person name="Shu S."/>
            <person name="Boston L.B."/>
            <person name="Williams M."/>
            <person name="Peterson D.G."/>
            <person name="McGee K."/>
            <person name="Jones D.C."/>
            <person name="Wendel J.F."/>
            <person name="Stelly D.M."/>
            <person name="Grimwood J."/>
            <person name="Schmutz J."/>
        </authorList>
    </citation>
    <scope>NUCLEOTIDE SEQUENCE [LARGE SCALE GENOMIC DNA]</scope>
    <source>
        <strain evidence="16">cv. TM-1</strain>
    </source>
</reference>
<dbReference type="Pfam" id="PF08263">
    <property type="entry name" value="LRRNT_2"/>
    <property type="match status" value="1"/>
</dbReference>
<organism evidence="16 17">
    <name type="scientific">Gossypium hirsutum</name>
    <name type="common">Upland cotton</name>
    <name type="synonym">Gossypium mexicanum</name>
    <dbReference type="NCBI Taxonomy" id="3635"/>
    <lineage>
        <taxon>Eukaryota</taxon>
        <taxon>Viridiplantae</taxon>
        <taxon>Streptophyta</taxon>
        <taxon>Embryophyta</taxon>
        <taxon>Tracheophyta</taxon>
        <taxon>Spermatophyta</taxon>
        <taxon>Magnoliopsida</taxon>
        <taxon>eudicotyledons</taxon>
        <taxon>Gunneridae</taxon>
        <taxon>Pentapetalae</taxon>
        <taxon>rosids</taxon>
        <taxon>malvids</taxon>
        <taxon>Malvales</taxon>
        <taxon>Malvaceae</taxon>
        <taxon>Malvoideae</taxon>
        <taxon>Gossypium</taxon>
    </lineage>
</organism>
<feature type="compositionally biased region" description="Polar residues" evidence="12">
    <location>
        <begin position="923"/>
        <end position="940"/>
    </location>
</feature>
<keyword evidence="3" id="KW-1003">Cell membrane</keyword>
<dbReference type="CDD" id="cd06222">
    <property type="entry name" value="RNase_H_like"/>
    <property type="match status" value="1"/>
</dbReference>
<dbReference type="Pfam" id="PF23598">
    <property type="entry name" value="LRR_14"/>
    <property type="match status" value="1"/>
</dbReference>
<evidence type="ECO:0000256" key="9">
    <source>
        <dbReference type="ARBA" id="ARBA00023136"/>
    </source>
</evidence>
<gene>
    <name evidence="17" type="primary">LOC107954403</name>
</gene>
<comment type="similarity">
    <text evidence="2">Belongs to the RLP family.</text>
</comment>
<evidence type="ECO:0000256" key="4">
    <source>
        <dbReference type="ARBA" id="ARBA00022614"/>
    </source>
</evidence>
<keyword evidence="4" id="KW-0433">Leucine-rich repeat</keyword>
<dbReference type="InterPro" id="IPR055414">
    <property type="entry name" value="LRR_R13L4/SHOC2-like"/>
</dbReference>
<evidence type="ECO:0000256" key="12">
    <source>
        <dbReference type="SAM" id="MobiDB-lite"/>
    </source>
</evidence>
<proteinExistence type="inferred from homology"/>
<dbReference type="SUPFAM" id="SSF53098">
    <property type="entry name" value="Ribonuclease H-like"/>
    <property type="match status" value="1"/>
</dbReference>
<feature type="transmembrane region" description="Helical" evidence="13">
    <location>
        <begin position="948"/>
        <end position="971"/>
    </location>
</feature>
<evidence type="ECO:0000259" key="14">
    <source>
        <dbReference type="Pfam" id="PF08263"/>
    </source>
</evidence>
<dbReference type="SUPFAM" id="SSF52047">
    <property type="entry name" value="RNI-like"/>
    <property type="match status" value="1"/>
</dbReference>
<evidence type="ECO:0000313" key="16">
    <source>
        <dbReference type="Proteomes" id="UP000818029"/>
    </source>
</evidence>
<keyword evidence="10" id="KW-0675">Receptor</keyword>
<sequence length="997" mass="111151">MGCGGILRDNDGHLRGIFFGLLGHLDSHIAEVIAIRTAFKLYVESQWFGKFGLVIESESMVAVAWIRSKVSKPWKLLKLFNDIDAIYFSFCDATSDVLCIESERKALLKFKNDLVDPSNRLSSRFEGGDCCKWLGVVCHNTTGHINQLHLAAPLSVPQFDAPVAEWETYHPSKNNSTLRGKINSSLLELKHLSSLDLSNNNFRSNILKFLGMLGSLTYLNLSHAQFQGAIPHNLANLSKLQYLDLGATDWLKVTFEHPSLLELHLSACSLEDDPSPISVNSTKSLVVLNLSENNFSSVPMSIFGLHGLVSIDLSGNSLEGPILDYFRNISFLEVLDLSRNSLNSPTPNSLFSLNHLQFLNLSSNEIDQDISEILLSLSRCCLDCLESLDMAHNDLFGHLVDQLGHFKNLAHLSLAGNNISGPIPLSIGELSSLKFFDVSENQLNGTFPLCFGQLESLETLNLGFNLLEGVASETHFSNLTRLTTLEASQNRLRFEPNSSWIPPFQCRIIKLSQWHLGPKFPRWLKFQKNLSVLDISEAGNSGILPTWLLNLSTQFEYVNLSWNQLTGGISYLNVREIVDLRSNRFTGPLPRVFPTLQYLILSNNLFSGPLFELICNSLREGPMECLAIERNILSGEIPDCWNHWRGLGYLNLENNNLTGKIPPSLGHLNLLVLNLRNNGMFGELPSTLQLSTSLIMLDLSDNHFSGSVLAGIGDKLSKLEILSLRSNNFDGHIPQKICQLQSLRILDLGHNNISGAIPKCFSNLSAMANKGNQNTYMFQWSSISTNNFFCLRALLVLKGRQDVYSTILGLVTSICFSINRLIGEIPKELGSLVELRSLNVSRNLLIGNIPDEIGNMKLMESLDLSMNQLTGEIPSSFSNLNFLNHFNVSYNNLTGQIPTSTQLQSFGNLSYMGNHLYGPPLTKNRSTNRTPTDVANNGSRSEGSNVNWLYVSIVLGFVMGFSGVVAPLFYIRSWRHAYYRKLDHIGRKLYMSLGYYG</sequence>
<keyword evidence="16" id="KW-1185">Reference proteome</keyword>
<comment type="subcellular location">
    <subcellularLocation>
        <location evidence="1">Cell membrane</location>
        <topology evidence="1">Single-pass type I membrane protein</topology>
    </subcellularLocation>
</comment>
<dbReference type="Gene3D" id="3.80.10.10">
    <property type="entry name" value="Ribonuclease Inhibitor"/>
    <property type="match status" value="4"/>
</dbReference>
<dbReference type="InterPro" id="IPR046956">
    <property type="entry name" value="RLP23-like"/>
</dbReference>
<keyword evidence="11" id="KW-0325">Glycoprotein</keyword>
<keyword evidence="7" id="KW-0677">Repeat</keyword>
<protein>
    <submittedName>
        <fullName evidence="17">Receptor-like protein EIX2</fullName>
    </submittedName>
</protein>
<reference evidence="17" key="2">
    <citation type="submission" date="2025-08" db="UniProtKB">
        <authorList>
            <consortium name="RefSeq"/>
        </authorList>
    </citation>
    <scope>IDENTIFICATION</scope>
</reference>
<feature type="region of interest" description="Disordered" evidence="12">
    <location>
        <begin position="920"/>
        <end position="940"/>
    </location>
</feature>
<keyword evidence="6" id="KW-0732">Signal</keyword>
<evidence type="ECO:0000256" key="7">
    <source>
        <dbReference type="ARBA" id="ARBA00022737"/>
    </source>
</evidence>
<evidence type="ECO:0000256" key="8">
    <source>
        <dbReference type="ARBA" id="ARBA00022989"/>
    </source>
</evidence>
<evidence type="ECO:0000256" key="2">
    <source>
        <dbReference type="ARBA" id="ARBA00009592"/>
    </source>
</evidence>
<dbReference type="SMART" id="SM00369">
    <property type="entry name" value="LRR_TYP"/>
    <property type="match status" value="10"/>
</dbReference>
<dbReference type="Pfam" id="PF00560">
    <property type="entry name" value="LRR_1"/>
    <property type="match status" value="6"/>
</dbReference>
<dbReference type="GeneID" id="107954403"/>
<dbReference type="InterPro" id="IPR032675">
    <property type="entry name" value="LRR_dom_sf"/>
</dbReference>
<evidence type="ECO:0000259" key="15">
    <source>
        <dbReference type="Pfam" id="PF23598"/>
    </source>
</evidence>
<evidence type="ECO:0000256" key="11">
    <source>
        <dbReference type="ARBA" id="ARBA00023180"/>
    </source>
</evidence>
<evidence type="ECO:0000313" key="17">
    <source>
        <dbReference type="RefSeq" id="XP_040938095.1"/>
    </source>
</evidence>
<evidence type="ECO:0000256" key="3">
    <source>
        <dbReference type="ARBA" id="ARBA00022475"/>
    </source>
</evidence>
<dbReference type="RefSeq" id="XP_040938095.1">
    <property type="nucleotide sequence ID" value="XM_041082161.1"/>
</dbReference>
<dbReference type="PANTHER" id="PTHR48063">
    <property type="entry name" value="LRR RECEPTOR-LIKE KINASE"/>
    <property type="match status" value="1"/>
</dbReference>
<dbReference type="PANTHER" id="PTHR48063:SF48">
    <property type="entry name" value="LRR RECEPTOR-LIKE SERINE_THREONINE-PROTEIN KINASE FLS2"/>
    <property type="match status" value="1"/>
</dbReference>
<dbReference type="InterPro" id="IPR044730">
    <property type="entry name" value="RNase_H-like_dom_plant"/>
</dbReference>
<evidence type="ECO:0000256" key="13">
    <source>
        <dbReference type="SAM" id="Phobius"/>
    </source>
</evidence>
<feature type="domain" description="Leucine-rich repeat-containing N-terminal plant-type" evidence="14">
    <location>
        <begin position="101"/>
        <end position="138"/>
    </location>
</feature>
<keyword evidence="9 13" id="KW-0472">Membrane</keyword>
<evidence type="ECO:0000256" key="10">
    <source>
        <dbReference type="ARBA" id="ARBA00023170"/>
    </source>
</evidence>
<dbReference type="Proteomes" id="UP000818029">
    <property type="component" value="Chromosome A11"/>
</dbReference>
<evidence type="ECO:0000256" key="1">
    <source>
        <dbReference type="ARBA" id="ARBA00004251"/>
    </source>
</evidence>
<dbReference type="InterPro" id="IPR013210">
    <property type="entry name" value="LRR_N_plant-typ"/>
</dbReference>
<keyword evidence="8 13" id="KW-1133">Transmembrane helix</keyword>
<name>A0ABM2Z8P8_GOSHI</name>